<dbReference type="Pfam" id="PF00643">
    <property type="entry name" value="zf-B_box"/>
    <property type="match status" value="2"/>
</dbReference>
<dbReference type="PROSITE" id="PS50089">
    <property type="entry name" value="ZF_RING_2"/>
    <property type="match status" value="2"/>
</dbReference>
<gene>
    <name evidence="19" type="primary">LOC115464344</name>
</gene>
<dbReference type="CDD" id="cd13745">
    <property type="entry name" value="SPRY_PRY_TRIM39"/>
    <property type="match status" value="1"/>
</dbReference>
<dbReference type="Pfam" id="PF13765">
    <property type="entry name" value="PRY"/>
    <property type="match status" value="2"/>
</dbReference>
<keyword evidence="12 14" id="KW-0175">Coiled coil</keyword>
<dbReference type="Pfam" id="PF15227">
    <property type="entry name" value="zf-C3HC4_4"/>
    <property type="match status" value="2"/>
</dbReference>
<sequence>MYLQPEPLMPPVDVPIWKRNVKILFSFPVRIMAAASSAAENLQEEVSCPICLDYFIDPVSTECGHNYCHSCIIQSWEGIETNFPCPQCRKTSQQRILRVNRQLANITEMVKKLSGCPVRPKEEDRCEKHDEKLKLFCEEDQRAICVVCDRSRDHRSHTTIPIEEAVQEYKEKIKLHLEPLRKELETLLMFKSNKEKTEEKLRNDTEIKREKIESEFEKLYQFLKEEKQILLLTLEEEEKIILQRIRKNVTRLEVQISSLTKLISEIEDKSQQPAAELLKGVKDTLSRCQKVKFPEPEAVSTDLKVDFLLCYPQKLKRMMMEFGEWWMEYSRCTVNVTLDAETAHPELILSKDQKSVRHGDVTQKPLKNSQRFDYCVSVLGCESFTSGRHYWEVEVGDKTDWSLGVCKDSVTKKGRVTLTPGNGYWAVWLRNGSEYKACSSPTTLLPLSLRPRAVGIFLNYEAGKVSFYNADNNSHLFTFTDTFTEKLRPYFCPCLSEGGRNAGTLRIRPSHAFPVRIMAAASTAAENLQEEVSCSICLDYFIDPVSTECGHNYCRSCITQSWEGIETNFPCPQCRKTSQQRILRVNRQLANITEMVKKLSGCSVRPKEEDQCEKHAEKLKLFCEEDQSIICLICRESQDHKSHTVIPIEEAVQEYKEKIKEQLKLLKMELKFLQMFKSNEERKEEDMRNDTEIKRKKIESDFEELYQFLNEEKRIFLLRLEEEEKMILQRIREKVTQLEEQSSSLIQLISEIEEKSQQPAAELLKDVKDTLNRYEKVKSTELEIVSTDLKMEFHLFYSQKLKKMITKFGGWCMAYGRYAVNVTLDLETACPNLILSEDRKSVRYGDTSQNLPYSPQRFYRSYTVLGCEGFTSGRHYWEVEVGDKTDWELGVCKDSVSRNRLVIPTSERGYWLLIMRDGDQCKACISLDVQQYFSVRLRAVGIFLDYEAGKVSFYNADNKAHLYTFTDTFTEKLWPYFNPCFNREGKNAGALRIQPVPDWE</sequence>
<feature type="domain" description="RING-type" evidence="15">
    <location>
        <begin position="48"/>
        <end position="89"/>
    </location>
</feature>
<dbReference type="InterPro" id="IPR017907">
    <property type="entry name" value="Znf_RING_CS"/>
</dbReference>
<dbReference type="PROSITE" id="PS50188">
    <property type="entry name" value="B302_SPRY"/>
    <property type="match status" value="2"/>
</dbReference>
<feature type="domain" description="B box-type" evidence="16">
    <location>
        <begin position="607"/>
        <end position="648"/>
    </location>
</feature>
<dbReference type="InterPro" id="IPR003879">
    <property type="entry name" value="Butyrophylin_SPRY"/>
</dbReference>
<evidence type="ECO:0000256" key="4">
    <source>
        <dbReference type="ARBA" id="ARBA00008518"/>
    </source>
</evidence>
<comment type="pathway">
    <text evidence="3">Protein modification; protein ubiquitination.</text>
</comment>
<accession>A0A6P7XDI7</accession>
<dbReference type="SUPFAM" id="SSF49899">
    <property type="entry name" value="Concanavalin A-like lectins/glucanases"/>
    <property type="match status" value="2"/>
</dbReference>
<keyword evidence="7" id="KW-0808">Transferase</keyword>
<evidence type="ECO:0000256" key="3">
    <source>
        <dbReference type="ARBA" id="ARBA00004906"/>
    </source>
</evidence>
<keyword evidence="8" id="KW-0479">Metal-binding</keyword>
<dbReference type="PANTHER" id="PTHR24103">
    <property type="entry name" value="E3 UBIQUITIN-PROTEIN LIGASE TRIM"/>
    <property type="match status" value="1"/>
</dbReference>
<dbReference type="PROSITE" id="PS50119">
    <property type="entry name" value="ZF_BBOX"/>
    <property type="match status" value="2"/>
</dbReference>
<feature type="domain" description="RING-type" evidence="15">
    <location>
        <begin position="534"/>
        <end position="575"/>
    </location>
</feature>
<dbReference type="InterPro" id="IPR013083">
    <property type="entry name" value="Znf_RING/FYVE/PHD"/>
</dbReference>
<feature type="coiled-coil region" evidence="14">
    <location>
        <begin position="721"/>
        <end position="758"/>
    </location>
</feature>
<dbReference type="Pfam" id="PF00622">
    <property type="entry name" value="SPRY"/>
    <property type="match status" value="2"/>
</dbReference>
<dbReference type="GeneID" id="115464344"/>
<comment type="subcellular location">
    <subcellularLocation>
        <location evidence="2">Cytoplasm</location>
    </subcellularLocation>
</comment>
<name>A0A6P7XDI7_9AMPH</name>
<dbReference type="InterPro" id="IPR001870">
    <property type="entry name" value="B30.2/SPRY"/>
</dbReference>
<evidence type="ECO:0000259" key="16">
    <source>
        <dbReference type="PROSITE" id="PS50119"/>
    </source>
</evidence>
<evidence type="ECO:0000256" key="11">
    <source>
        <dbReference type="ARBA" id="ARBA00022833"/>
    </source>
</evidence>
<feature type="coiled-coil region" evidence="14">
    <location>
        <begin position="220"/>
        <end position="269"/>
    </location>
</feature>
<feature type="domain" description="B box-type" evidence="16">
    <location>
        <begin position="121"/>
        <end position="162"/>
    </location>
</feature>
<feature type="domain" description="B30.2/SPRY" evidence="17">
    <location>
        <begin position="316"/>
        <end position="510"/>
    </location>
</feature>
<dbReference type="InterPro" id="IPR013320">
    <property type="entry name" value="ConA-like_dom_sf"/>
</dbReference>
<dbReference type="InParanoid" id="A0A6P7XDI7"/>
<dbReference type="SUPFAM" id="SSF57850">
    <property type="entry name" value="RING/U-box"/>
    <property type="match status" value="2"/>
</dbReference>
<dbReference type="GO" id="GO:0008270">
    <property type="term" value="F:zinc ion binding"/>
    <property type="evidence" value="ECO:0007669"/>
    <property type="project" value="UniProtKB-KW"/>
</dbReference>
<dbReference type="SMART" id="SM00184">
    <property type="entry name" value="RING"/>
    <property type="match status" value="2"/>
</dbReference>
<keyword evidence="6" id="KW-0963">Cytoplasm</keyword>
<protein>
    <recommendedName>
        <fullName evidence="5">RING-type E3 ubiquitin transferase</fullName>
        <ecNumber evidence="5">2.3.2.27</ecNumber>
    </recommendedName>
</protein>
<dbReference type="CDD" id="cd16594">
    <property type="entry name" value="RING-HC_TRIM7-like_C-IV"/>
    <property type="match status" value="2"/>
</dbReference>
<dbReference type="RefSeq" id="XP_030050593.1">
    <property type="nucleotide sequence ID" value="XM_030194733.1"/>
</dbReference>
<proteinExistence type="inferred from homology"/>
<dbReference type="InterPro" id="IPR043136">
    <property type="entry name" value="B30.2/SPRY_sf"/>
</dbReference>
<dbReference type="GO" id="GO:0005737">
    <property type="term" value="C:cytoplasm"/>
    <property type="evidence" value="ECO:0007669"/>
    <property type="project" value="UniProtKB-SubCell"/>
</dbReference>
<evidence type="ECO:0000256" key="13">
    <source>
        <dbReference type="PROSITE-ProRule" id="PRU00024"/>
    </source>
</evidence>
<dbReference type="GO" id="GO:0061630">
    <property type="term" value="F:ubiquitin protein ligase activity"/>
    <property type="evidence" value="ECO:0007669"/>
    <property type="project" value="UniProtKB-EC"/>
</dbReference>
<dbReference type="PRINTS" id="PR01407">
    <property type="entry name" value="BUTYPHLNCDUF"/>
</dbReference>
<dbReference type="AlphaFoldDB" id="A0A6P7XDI7"/>
<dbReference type="Gene3D" id="2.60.120.920">
    <property type="match status" value="2"/>
</dbReference>
<dbReference type="InterPro" id="IPR001841">
    <property type="entry name" value="Znf_RING"/>
</dbReference>
<dbReference type="Gene3D" id="3.30.40.10">
    <property type="entry name" value="Zinc/RING finger domain, C3HC4 (zinc finger)"/>
    <property type="match status" value="2"/>
</dbReference>
<evidence type="ECO:0000256" key="6">
    <source>
        <dbReference type="ARBA" id="ARBA00022490"/>
    </source>
</evidence>
<comment type="similarity">
    <text evidence="4">Belongs to the TRIM/RBCC family.</text>
</comment>
<dbReference type="OrthoDB" id="9047142at2759"/>
<reference evidence="19" key="1">
    <citation type="submission" date="2025-08" db="UniProtKB">
        <authorList>
            <consortium name="RefSeq"/>
        </authorList>
    </citation>
    <scope>IDENTIFICATION</scope>
</reference>
<dbReference type="PRINTS" id="PR01406">
    <property type="entry name" value="BBOXZNFINGER"/>
</dbReference>
<dbReference type="InterPro" id="IPR006574">
    <property type="entry name" value="PRY"/>
</dbReference>
<keyword evidence="9 13" id="KW-0863">Zinc-finger</keyword>
<keyword evidence="18" id="KW-1185">Reference proteome</keyword>
<dbReference type="EC" id="2.3.2.27" evidence="5"/>
<evidence type="ECO:0000259" key="15">
    <source>
        <dbReference type="PROSITE" id="PS50089"/>
    </source>
</evidence>
<evidence type="ECO:0000259" key="17">
    <source>
        <dbReference type="PROSITE" id="PS50188"/>
    </source>
</evidence>
<evidence type="ECO:0000256" key="14">
    <source>
        <dbReference type="SAM" id="Coils"/>
    </source>
</evidence>
<dbReference type="InterPro" id="IPR000315">
    <property type="entry name" value="Znf_B-box"/>
</dbReference>
<dbReference type="FunFam" id="2.60.120.920:FF:000004">
    <property type="entry name" value="Butyrophilin subfamily 1 member A1"/>
    <property type="match status" value="2"/>
</dbReference>
<dbReference type="CDD" id="cd19762">
    <property type="entry name" value="Bbox2_TRIM7-like"/>
    <property type="match status" value="2"/>
</dbReference>
<dbReference type="InterPro" id="IPR050143">
    <property type="entry name" value="TRIM/RBCC"/>
</dbReference>
<dbReference type="SUPFAM" id="SSF57845">
    <property type="entry name" value="B-box zinc-binding domain"/>
    <property type="match status" value="2"/>
</dbReference>
<dbReference type="InterPro" id="IPR020457">
    <property type="entry name" value="Znf_B-box_chordata"/>
</dbReference>
<dbReference type="SMART" id="SM00449">
    <property type="entry name" value="SPRY"/>
    <property type="match status" value="2"/>
</dbReference>
<evidence type="ECO:0000256" key="5">
    <source>
        <dbReference type="ARBA" id="ARBA00012483"/>
    </source>
</evidence>
<dbReference type="Gene3D" id="3.30.160.60">
    <property type="entry name" value="Classic Zinc Finger"/>
    <property type="match status" value="2"/>
</dbReference>
<evidence type="ECO:0000256" key="9">
    <source>
        <dbReference type="ARBA" id="ARBA00022771"/>
    </source>
</evidence>
<keyword evidence="10" id="KW-0833">Ubl conjugation pathway</keyword>
<keyword evidence="11" id="KW-0862">Zinc</keyword>
<comment type="catalytic activity">
    <reaction evidence="1">
        <text>S-ubiquitinyl-[E2 ubiquitin-conjugating enzyme]-L-cysteine + [acceptor protein]-L-lysine = [E2 ubiquitin-conjugating enzyme]-L-cysteine + N(6)-ubiquitinyl-[acceptor protein]-L-lysine.</text>
        <dbReference type="EC" id="2.3.2.27"/>
    </reaction>
</comment>
<dbReference type="SMART" id="SM00336">
    <property type="entry name" value="BBOX"/>
    <property type="match status" value="2"/>
</dbReference>
<dbReference type="SMART" id="SM00589">
    <property type="entry name" value="PRY"/>
    <property type="match status" value="2"/>
</dbReference>
<dbReference type="InterPro" id="IPR003877">
    <property type="entry name" value="SPRY_dom"/>
</dbReference>
<evidence type="ECO:0000256" key="8">
    <source>
        <dbReference type="ARBA" id="ARBA00022723"/>
    </source>
</evidence>
<feature type="domain" description="B30.2/SPRY" evidence="17">
    <location>
        <begin position="802"/>
        <end position="996"/>
    </location>
</feature>
<evidence type="ECO:0000256" key="10">
    <source>
        <dbReference type="ARBA" id="ARBA00022786"/>
    </source>
</evidence>
<evidence type="ECO:0000256" key="7">
    <source>
        <dbReference type="ARBA" id="ARBA00022679"/>
    </source>
</evidence>
<dbReference type="Proteomes" id="UP000515156">
    <property type="component" value="Chromosome 3"/>
</dbReference>
<dbReference type="InterPro" id="IPR035033">
    <property type="entry name" value="PRY/SPRY_TRIM39"/>
</dbReference>
<evidence type="ECO:0000256" key="2">
    <source>
        <dbReference type="ARBA" id="ARBA00004496"/>
    </source>
</evidence>
<evidence type="ECO:0000256" key="1">
    <source>
        <dbReference type="ARBA" id="ARBA00000900"/>
    </source>
</evidence>
<dbReference type="KEGG" id="muo:115464344"/>
<evidence type="ECO:0000313" key="19">
    <source>
        <dbReference type="RefSeq" id="XP_030050593.1"/>
    </source>
</evidence>
<dbReference type="PROSITE" id="PS00518">
    <property type="entry name" value="ZF_RING_1"/>
    <property type="match status" value="2"/>
</dbReference>
<evidence type="ECO:0000256" key="12">
    <source>
        <dbReference type="ARBA" id="ARBA00023054"/>
    </source>
</evidence>
<dbReference type="CDD" id="cd13733">
    <property type="entry name" value="SPRY_PRY_C-I_1"/>
    <property type="match status" value="1"/>
</dbReference>
<evidence type="ECO:0000313" key="18">
    <source>
        <dbReference type="Proteomes" id="UP000515156"/>
    </source>
</evidence>
<organism evidence="18 19">
    <name type="scientific">Microcaecilia unicolor</name>
    <dbReference type="NCBI Taxonomy" id="1415580"/>
    <lineage>
        <taxon>Eukaryota</taxon>
        <taxon>Metazoa</taxon>
        <taxon>Chordata</taxon>
        <taxon>Craniata</taxon>
        <taxon>Vertebrata</taxon>
        <taxon>Euteleostomi</taxon>
        <taxon>Amphibia</taxon>
        <taxon>Gymnophiona</taxon>
        <taxon>Siphonopidae</taxon>
        <taxon>Microcaecilia</taxon>
    </lineage>
</organism>